<dbReference type="PANTHER" id="PTHR23522">
    <property type="entry name" value="BLL5896 PROTEIN"/>
    <property type="match status" value="1"/>
</dbReference>
<evidence type="ECO:0000256" key="3">
    <source>
        <dbReference type="ARBA" id="ARBA00022475"/>
    </source>
</evidence>
<feature type="transmembrane region" description="Helical" evidence="8">
    <location>
        <begin position="175"/>
        <end position="193"/>
    </location>
</feature>
<feature type="transmembrane region" description="Helical" evidence="8">
    <location>
        <begin position="89"/>
        <end position="105"/>
    </location>
</feature>
<dbReference type="NCBIfam" id="NF037955">
    <property type="entry name" value="mfs"/>
    <property type="match status" value="1"/>
</dbReference>
<comment type="subcellular location">
    <subcellularLocation>
        <location evidence="1">Cell inner membrane</location>
        <topology evidence="1">Multi-pass membrane protein</topology>
    </subcellularLocation>
</comment>
<dbReference type="EMBL" id="FTOA01000001">
    <property type="protein sequence ID" value="SIS40223.1"/>
    <property type="molecule type" value="Genomic_DNA"/>
</dbReference>
<reference evidence="10 11" key="1">
    <citation type="submission" date="2017-01" db="EMBL/GenBank/DDBJ databases">
        <authorList>
            <person name="Mah S.A."/>
            <person name="Swanson W.J."/>
            <person name="Moy G.W."/>
            <person name="Vacquier V.D."/>
        </authorList>
    </citation>
    <scope>NUCLEOTIDE SEQUENCE [LARGE SCALE GENOMIC DNA]</scope>
    <source>
        <strain evidence="10 11">DSM 11589</strain>
    </source>
</reference>
<organism evidence="10 11">
    <name type="scientific">Insolitispirillum peregrinum</name>
    <dbReference type="NCBI Taxonomy" id="80876"/>
    <lineage>
        <taxon>Bacteria</taxon>
        <taxon>Pseudomonadati</taxon>
        <taxon>Pseudomonadota</taxon>
        <taxon>Alphaproteobacteria</taxon>
        <taxon>Rhodospirillales</taxon>
        <taxon>Novispirillaceae</taxon>
        <taxon>Insolitispirillum</taxon>
    </lineage>
</organism>
<feature type="transmembrane region" description="Helical" evidence="8">
    <location>
        <begin position="284"/>
        <end position="302"/>
    </location>
</feature>
<dbReference type="STRING" id="80876.SAMN05421779_101582"/>
<keyword evidence="11" id="KW-1185">Reference proteome</keyword>
<evidence type="ECO:0000259" key="9">
    <source>
        <dbReference type="Pfam" id="PF12832"/>
    </source>
</evidence>
<dbReference type="PIRSF" id="PIRSF004925">
    <property type="entry name" value="HcaT"/>
    <property type="match status" value="1"/>
</dbReference>
<feature type="transmembrane region" description="Helical" evidence="8">
    <location>
        <begin position="59"/>
        <end position="77"/>
    </location>
</feature>
<dbReference type="Pfam" id="PF12832">
    <property type="entry name" value="MFS_1_like"/>
    <property type="match status" value="1"/>
</dbReference>
<dbReference type="GO" id="GO:0015528">
    <property type="term" value="F:lactose:proton symporter activity"/>
    <property type="evidence" value="ECO:0007669"/>
    <property type="project" value="TreeGrafter"/>
</dbReference>
<dbReference type="InterPro" id="IPR026032">
    <property type="entry name" value="HcaT-like"/>
</dbReference>
<feature type="domain" description="Major facilitator superfamily associated" evidence="9">
    <location>
        <begin position="26"/>
        <end position="370"/>
    </location>
</feature>
<name>A0A1N7IT14_9PROT</name>
<dbReference type="GO" id="GO:0005886">
    <property type="term" value="C:plasma membrane"/>
    <property type="evidence" value="ECO:0007669"/>
    <property type="project" value="UniProtKB-SubCell"/>
</dbReference>
<dbReference type="SUPFAM" id="SSF103473">
    <property type="entry name" value="MFS general substrate transporter"/>
    <property type="match status" value="1"/>
</dbReference>
<feature type="transmembrane region" description="Helical" evidence="8">
    <location>
        <begin position="28"/>
        <end position="47"/>
    </location>
</feature>
<dbReference type="GO" id="GO:0030395">
    <property type="term" value="F:lactose binding"/>
    <property type="evidence" value="ECO:0007669"/>
    <property type="project" value="TreeGrafter"/>
</dbReference>
<protein>
    <submittedName>
        <fullName evidence="10">MFS transporter, PPP family, 3-phenylpropionic acid transporter</fullName>
    </submittedName>
</protein>
<evidence type="ECO:0000256" key="2">
    <source>
        <dbReference type="ARBA" id="ARBA00022448"/>
    </source>
</evidence>
<evidence type="ECO:0000256" key="1">
    <source>
        <dbReference type="ARBA" id="ARBA00004429"/>
    </source>
</evidence>
<feature type="transmembrane region" description="Helical" evidence="8">
    <location>
        <begin position="368"/>
        <end position="392"/>
    </location>
</feature>
<keyword evidence="3" id="KW-1003">Cell membrane</keyword>
<keyword evidence="4" id="KW-0997">Cell inner membrane</keyword>
<feature type="transmembrane region" description="Helical" evidence="8">
    <location>
        <begin position="251"/>
        <end position="272"/>
    </location>
</feature>
<proteinExistence type="predicted"/>
<feature type="transmembrane region" description="Helical" evidence="8">
    <location>
        <begin position="314"/>
        <end position="331"/>
    </location>
</feature>
<keyword evidence="5 8" id="KW-0812">Transmembrane</keyword>
<evidence type="ECO:0000256" key="4">
    <source>
        <dbReference type="ARBA" id="ARBA00022519"/>
    </source>
</evidence>
<feature type="transmembrane region" description="Helical" evidence="8">
    <location>
        <begin position="343"/>
        <end position="362"/>
    </location>
</feature>
<evidence type="ECO:0000313" key="11">
    <source>
        <dbReference type="Proteomes" id="UP000185678"/>
    </source>
</evidence>
<dbReference type="InterPro" id="IPR024989">
    <property type="entry name" value="MFS_assoc_dom"/>
</dbReference>
<feature type="transmembrane region" description="Helical" evidence="8">
    <location>
        <begin position="152"/>
        <end position="169"/>
    </location>
</feature>
<evidence type="ECO:0000256" key="7">
    <source>
        <dbReference type="ARBA" id="ARBA00023136"/>
    </source>
</evidence>
<dbReference type="InterPro" id="IPR036259">
    <property type="entry name" value="MFS_trans_sf"/>
</dbReference>
<keyword evidence="6 8" id="KW-1133">Transmembrane helix</keyword>
<feature type="transmembrane region" description="Helical" evidence="8">
    <location>
        <begin position="219"/>
        <end position="239"/>
    </location>
</feature>
<dbReference type="Gene3D" id="1.20.1250.20">
    <property type="entry name" value="MFS general substrate transporter like domains"/>
    <property type="match status" value="2"/>
</dbReference>
<gene>
    <name evidence="10" type="ORF">SAMN05421779_101582</name>
</gene>
<evidence type="ECO:0000313" key="10">
    <source>
        <dbReference type="EMBL" id="SIS40223.1"/>
    </source>
</evidence>
<dbReference type="PANTHER" id="PTHR23522:SF10">
    <property type="entry name" value="3-PHENYLPROPIONIC ACID TRANSPORTER-RELATED"/>
    <property type="match status" value="1"/>
</dbReference>
<dbReference type="AlphaFoldDB" id="A0A1N7IT14"/>
<feature type="transmembrane region" description="Helical" evidence="8">
    <location>
        <begin position="111"/>
        <end position="131"/>
    </location>
</feature>
<keyword evidence="7 8" id="KW-0472">Membrane</keyword>
<keyword evidence="2" id="KW-0813">Transport</keyword>
<dbReference type="Proteomes" id="UP000185678">
    <property type="component" value="Unassembled WGS sequence"/>
</dbReference>
<accession>A0A1N7IT14</accession>
<evidence type="ECO:0000256" key="5">
    <source>
        <dbReference type="ARBA" id="ARBA00022692"/>
    </source>
</evidence>
<evidence type="ECO:0000256" key="6">
    <source>
        <dbReference type="ARBA" id="ARBA00022989"/>
    </source>
</evidence>
<sequence length="396" mass="42429">MRALPLAVLHMTSRPPVPPRSSEGLRLGFLYAALFSVIGVQMPFWPLWLKDRGMQPVEIGILLGAIYWAKVVTNPLIAQFVDSRGHRRMVMIALASASMLLYALYPFAYSFPALLCLGVLAGSLLAGLMPLTETITMTLTTQGRLDYGRTRLWGSLSFIALSALAGQAVDHWAASGILWLILLGVAATVVTVVRAPDPPLISRSGPKLPFRALFRNRRYLLFLGTAAITQASHCVYYGFATLYWQSQGLDGGTIGLLWSIGVVAEIALFAFSGRIVQKVGADKLVLFGAVTGIVRWAALAFITSPLGLAPFQTLHAATFGATHLGAMHTIARDVDPRLQVRAQALYSSVAMGLIPGIALLAAGPAYQAFGGLAFLGAMVLSILASLCGYAFVRSPR</sequence>
<evidence type="ECO:0000256" key="8">
    <source>
        <dbReference type="SAM" id="Phobius"/>
    </source>
</evidence>